<sequence>MAPYDLIVGGDVVLPDRVLEGGSVAVRDGRIAAILPPGAPAQATVVHDHPGRLVLPGLVDTHVHAGSFETESIATTTAAAAAGGVTTIVDMPYDRAEPVMGAARLAQKIGQVGEQAVVDVGLYGTIAKTGGVAAIDELVEGGVCAFKFSSYEYDARRFPRIDDGDLLEAFERLAPTGVPVVLHSELQEVVESVLGRVLGTAAEDDPRAHGRTHPPVSETASAAKALELALWSGARLHLAHCTHPRVFELIAGYRALGADVTGETCAHYLALDEDDVARLGSAAKVNPPIRDAAARLALWEDVRAGRVATISTDHAAWPPATKQAAMLRAAAGMPGLESLLGVVLTAAEGQGVALPGLVALMTSAPAALFGLGDRKGRLAEGMDADLVVFDAREPAVFRAADSVTAARWSPFDGMALVGRVQATWLRGRPVFEDGRVVAAPGTGRWLRRAP</sequence>
<dbReference type="SUPFAM" id="SSF51338">
    <property type="entry name" value="Composite domain of metallo-dependent hydrolases"/>
    <property type="match status" value="1"/>
</dbReference>
<dbReference type="InterPro" id="IPR050138">
    <property type="entry name" value="DHOase/Allantoinase_Hydrolase"/>
</dbReference>
<evidence type="ECO:0000313" key="2">
    <source>
        <dbReference type="EMBL" id="QEC47561.1"/>
    </source>
</evidence>
<dbReference type="PANTHER" id="PTHR43668">
    <property type="entry name" value="ALLANTOINASE"/>
    <property type="match status" value="1"/>
</dbReference>
<dbReference type="SUPFAM" id="SSF51556">
    <property type="entry name" value="Metallo-dependent hydrolases"/>
    <property type="match status" value="1"/>
</dbReference>
<dbReference type="InterPro" id="IPR006680">
    <property type="entry name" value="Amidohydro-rel"/>
</dbReference>
<name>A0A5B8U3Q7_9ACTN</name>
<dbReference type="GO" id="GO:0005737">
    <property type="term" value="C:cytoplasm"/>
    <property type="evidence" value="ECO:0007669"/>
    <property type="project" value="TreeGrafter"/>
</dbReference>
<dbReference type="Gene3D" id="2.30.40.10">
    <property type="entry name" value="Urease, subunit C, domain 1"/>
    <property type="match status" value="1"/>
</dbReference>
<dbReference type="KEGG" id="bsol:FSW04_08200"/>
<dbReference type="AlphaFoldDB" id="A0A5B8U3Q7"/>
<reference evidence="2 3" key="1">
    <citation type="journal article" date="2018" name="J. Microbiol.">
        <title>Baekduia soli gen. nov., sp. nov., a novel bacterium isolated from the soil of Baekdu Mountain and proposal of a novel family name, Baekduiaceae fam. nov.</title>
        <authorList>
            <person name="An D.S."/>
            <person name="Siddiqi M.Z."/>
            <person name="Kim K.H."/>
            <person name="Yu H.S."/>
            <person name="Im W.T."/>
        </authorList>
    </citation>
    <scope>NUCLEOTIDE SEQUENCE [LARGE SCALE GENOMIC DNA]</scope>
    <source>
        <strain evidence="2 3">BR7-21</strain>
    </source>
</reference>
<dbReference type="EMBL" id="CP042430">
    <property type="protein sequence ID" value="QEC47561.1"/>
    <property type="molecule type" value="Genomic_DNA"/>
</dbReference>
<dbReference type="RefSeq" id="WP_146918157.1">
    <property type="nucleotide sequence ID" value="NZ_CP042430.1"/>
</dbReference>
<dbReference type="Proteomes" id="UP000321805">
    <property type="component" value="Chromosome"/>
</dbReference>
<dbReference type="Pfam" id="PF01979">
    <property type="entry name" value="Amidohydro_1"/>
    <property type="match status" value="1"/>
</dbReference>
<organism evidence="2 3">
    <name type="scientific">Baekduia soli</name>
    <dbReference type="NCBI Taxonomy" id="496014"/>
    <lineage>
        <taxon>Bacteria</taxon>
        <taxon>Bacillati</taxon>
        <taxon>Actinomycetota</taxon>
        <taxon>Thermoleophilia</taxon>
        <taxon>Solirubrobacterales</taxon>
        <taxon>Baekduiaceae</taxon>
        <taxon>Baekduia</taxon>
    </lineage>
</organism>
<dbReference type="InterPro" id="IPR011059">
    <property type="entry name" value="Metal-dep_hydrolase_composite"/>
</dbReference>
<evidence type="ECO:0000259" key="1">
    <source>
        <dbReference type="Pfam" id="PF01979"/>
    </source>
</evidence>
<keyword evidence="3" id="KW-1185">Reference proteome</keyword>
<accession>A0A5B8U3Q7</accession>
<dbReference type="GO" id="GO:0006145">
    <property type="term" value="P:purine nucleobase catabolic process"/>
    <property type="evidence" value="ECO:0007669"/>
    <property type="project" value="TreeGrafter"/>
</dbReference>
<dbReference type="OrthoDB" id="9803027at2"/>
<feature type="domain" description="Amidohydrolase-related" evidence="1">
    <location>
        <begin position="53"/>
        <end position="430"/>
    </location>
</feature>
<dbReference type="GO" id="GO:0004038">
    <property type="term" value="F:allantoinase activity"/>
    <property type="evidence" value="ECO:0007669"/>
    <property type="project" value="TreeGrafter"/>
</dbReference>
<dbReference type="PANTHER" id="PTHR43668:SF2">
    <property type="entry name" value="ALLANTOINASE"/>
    <property type="match status" value="1"/>
</dbReference>
<proteinExistence type="predicted"/>
<dbReference type="Gene3D" id="3.20.20.140">
    <property type="entry name" value="Metal-dependent hydrolases"/>
    <property type="match status" value="1"/>
</dbReference>
<evidence type="ECO:0000313" key="3">
    <source>
        <dbReference type="Proteomes" id="UP000321805"/>
    </source>
</evidence>
<dbReference type="InterPro" id="IPR032466">
    <property type="entry name" value="Metal_Hydrolase"/>
</dbReference>
<protein>
    <submittedName>
        <fullName evidence="2">Dihydroorotase family protein</fullName>
    </submittedName>
</protein>
<gene>
    <name evidence="2" type="ORF">FSW04_08200</name>
</gene>